<organism evidence="4 5">
    <name type="scientific">Cylindrotheca closterium</name>
    <dbReference type="NCBI Taxonomy" id="2856"/>
    <lineage>
        <taxon>Eukaryota</taxon>
        <taxon>Sar</taxon>
        <taxon>Stramenopiles</taxon>
        <taxon>Ochrophyta</taxon>
        <taxon>Bacillariophyta</taxon>
        <taxon>Bacillariophyceae</taxon>
        <taxon>Bacillariophycidae</taxon>
        <taxon>Bacillariales</taxon>
        <taxon>Bacillariaceae</taxon>
        <taxon>Cylindrotheca</taxon>
    </lineage>
</organism>
<evidence type="ECO:0000256" key="3">
    <source>
        <dbReference type="PIRSR" id="PIRSR600760-2"/>
    </source>
</evidence>
<evidence type="ECO:0000313" key="4">
    <source>
        <dbReference type="EMBL" id="CAJ1906295.1"/>
    </source>
</evidence>
<proteinExistence type="inferred from homology"/>
<dbReference type="Pfam" id="PF00459">
    <property type="entry name" value="Inositol_P"/>
    <property type="match status" value="1"/>
</dbReference>
<keyword evidence="5" id="KW-1185">Reference proteome</keyword>
<dbReference type="InterPro" id="IPR050725">
    <property type="entry name" value="CysQ/Inositol_MonoPase"/>
</dbReference>
<dbReference type="PANTHER" id="PTHR43028">
    <property type="entry name" value="3'(2'),5'-BISPHOSPHATE NUCLEOTIDASE 1"/>
    <property type="match status" value="1"/>
</dbReference>
<dbReference type="InterPro" id="IPR000760">
    <property type="entry name" value="Inositol_monophosphatase-like"/>
</dbReference>
<dbReference type="Gene3D" id="3.30.540.10">
    <property type="entry name" value="Fructose-1,6-Bisphosphatase, subunit A, domain 1"/>
    <property type="match status" value="1"/>
</dbReference>
<dbReference type="AlphaFoldDB" id="A0AAD2CKU6"/>
<comment type="cofactor">
    <cofactor evidence="3">
        <name>Mg(2+)</name>
        <dbReference type="ChEBI" id="CHEBI:18420"/>
    </cofactor>
</comment>
<evidence type="ECO:0000256" key="1">
    <source>
        <dbReference type="ARBA" id="ARBA00009759"/>
    </source>
</evidence>
<feature type="binding site" evidence="3">
    <location>
        <position position="75"/>
    </location>
    <ligand>
        <name>Mg(2+)</name>
        <dbReference type="ChEBI" id="CHEBI:18420"/>
        <label>1</label>
        <note>catalytic</note>
    </ligand>
</feature>
<dbReference type="InterPro" id="IPR004119">
    <property type="entry name" value="EcKL"/>
</dbReference>
<gene>
    <name evidence="4" type="ORF">CYCCA115_LOCUS454</name>
</gene>
<evidence type="ECO:0000256" key="2">
    <source>
        <dbReference type="ARBA" id="ARBA00012633"/>
    </source>
</evidence>
<dbReference type="Pfam" id="PF02958">
    <property type="entry name" value="EcKL"/>
    <property type="match status" value="1"/>
</dbReference>
<accession>A0AAD2CKU6</accession>
<feature type="binding site" evidence="3">
    <location>
        <position position="250"/>
    </location>
    <ligand>
        <name>Mg(2+)</name>
        <dbReference type="ChEBI" id="CHEBI:18420"/>
        <label>1</label>
        <note>catalytic</note>
    </ligand>
</feature>
<protein>
    <recommendedName>
        <fullName evidence="2">3'(2'),5'-bisphosphate nucleotidase</fullName>
        <ecNumber evidence="2">3.1.3.7</ecNumber>
    </recommendedName>
</protein>
<comment type="caution">
    <text evidence="4">The sequence shown here is derived from an EMBL/GenBank/DDBJ whole genome shotgun (WGS) entry which is preliminary data.</text>
</comment>
<dbReference type="SUPFAM" id="SSF56112">
    <property type="entry name" value="Protein kinase-like (PK-like)"/>
    <property type="match status" value="1"/>
</dbReference>
<keyword evidence="3" id="KW-0460">Magnesium</keyword>
<dbReference type="GO" id="GO:0046872">
    <property type="term" value="F:metal ion binding"/>
    <property type="evidence" value="ECO:0007669"/>
    <property type="project" value="UniProtKB-KW"/>
</dbReference>
<dbReference type="Proteomes" id="UP001295423">
    <property type="component" value="Unassembled WGS sequence"/>
</dbReference>
<sequence length="783" mass="86856">MRTVSLTQLLSTCVDASHQGCKIIRAFQEKGYGEGKLKEEGDARSVLTQADLDAQAKIIGSLRGTWGSELNIIGEEDEGDAAPTFDGNLLNMNLLDETSLQDEELSLDEISLFVDPLDGTREFVEGRLENVASLIGIARHNKTLAGVVGLPFAQAPEADIVIHYGAAHQKGSAGTWPVLKEKDGSIDDNVVTVFTGDSKDEILQKATLHALNLAENTRHVIVGGTASKFQRLLSVPNSVAVLHFKSQLWDTCASESIINSKGGKVTDMFGSPLVHSPQRSFGNIFAVIASSGDKEASELHDKLCAQMRADTKAVHKIFGKWMGSTEPSTPQAVDVIRNLDGIPLSTKEIEDFVLEGRKGSLKGYSAPESGAWRGMMSNGGRLLLEWENNDDGELPSSVFYKRIVMADLEHSRNKLMNAPHKLIRDVKSYQVETSFLTSRACQEGLIKEAGLKINKVFGSDLRPVASTFGPKEQLQSKFSILLDDFNAEDGWEQRWLLDESAAKASIAEFAKMHAYFWDGSNFWKQQGGQLAEELEASVWENGGYMQPSLQGFEQYEIVAKGFEARLPTFEEELKQIPELKDADLVNIGKRLESLVARAGRESHPFKADKATSDEFKRYRTLIHGDPKQANIFFRKSSQGSYQVGLIDFQWTGFGLAATEVAHHFSASLLPSCLSYDGVKEAELLDYYYSSLKKDLVRFGAASSEKDVEERVFPREILQAQYEIALLDICRMVFAYAWRRWKAETEPTAASLNRNAYNKSTESALWLITRCHVLLQELEAKRGI</sequence>
<dbReference type="Gene3D" id="3.90.1200.10">
    <property type="match status" value="1"/>
</dbReference>
<dbReference type="EMBL" id="CAKOGP040000001">
    <property type="protein sequence ID" value="CAJ1906295.1"/>
    <property type="molecule type" value="Genomic_DNA"/>
</dbReference>
<reference evidence="4" key="1">
    <citation type="submission" date="2023-08" db="EMBL/GenBank/DDBJ databases">
        <authorList>
            <person name="Audoor S."/>
            <person name="Bilcke G."/>
        </authorList>
    </citation>
    <scope>NUCLEOTIDE SEQUENCE</scope>
</reference>
<evidence type="ECO:0000313" key="5">
    <source>
        <dbReference type="Proteomes" id="UP001295423"/>
    </source>
</evidence>
<dbReference type="GO" id="GO:0008441">
    <property type="term" value="F:3'(2'),5'-bisphosphate nucleotidase activity"/>
    <property type="evidence" value="ECO:0007669"/>
    <property type="project" value="UniProtKB-EC"/>
</dbReference>
<feature type="binding site" evidence="3">
    <location>
        <position position="117"/>
    </location>
    <ligand>
        <name>Mg(2+)</name>
        <dbReference type="ChEBI" id="CHEBI:18420"/>
        <label>1</label>
        <note>catalytic</note>
    </ligand>
</feature>
<dbReference type="SUPFAM" id="SSF56655">
    <property type="entry name" value="Carbohydrate phosphatase"/>
    <property type="match status" value="1"/>
</dbReference>
<dbReference type="Gene3D" id="3.40.190.80">
    <property type="match status" value="1"/>
</dbReference>
<dbReference type="InterPro" id="IPR011009">
    <property type="entry name" value="Kinase-like_dom_sf"/>
</dbReference>
<dbReference type="PANTHER" id="PTHR43028:SF5">
    <property type="entry name" value="3'(2'),5'-BISPHOSPHATE NUCLEOTIDASE 1"/>
    <property type="match status" value="1"/>
</dbReference>
<dbReference type="EC" id="3.1.3.7" evidence="2"/>
<feature type="binding site" evidence="3">
    <location>
        <position position="118"/>
    </location>
    <ligand>
        <name>Mg(2+)</name>
        <dbReference type="ChEBI" id="CHEBI:18420"/>
        <label>1</label>
        <note>catalytic</note>
    </ligand>
</feature>
<feature type="binding site" evidence="3">
    <location>
        <position position="115"/>
    </location>
    <ligand>
        <name>Mg(2+)</name>
        <dbReference type="ChEBI" id="CHEBI:18420"/>
        <label>1</label>
        <note>catalytic</note>
    </ligand>
</feature>
<name>A0AAD2CKU6_9STRA</name>
<comment type="similarity">
    <text evidence="1">Belongs to the inositol monophosphatase superfamily.</text>
</comment>
<keyword evidence="3" id="KW-0479">Metal-binding</keyword>